<evidence type="ECO:0000256" key="3">
    <source>
        <dbReference type="ARBA" id="ARBA00022737"/>
    </source>
</evidence>
<dbReference type="Pfam" id="PF08263">
    <property type="entry name" value="LRRNT_2"/>
    <property type="match status" value="1"/>
</dbReference>
<dbReference type="PANTHER" id="PTHR48059">
    <property type="entry name" value="POLYGALACTURONASE INHIBITOR 1"/>
    <property type="match status" value="1"/>
</dbReference>
<protein>
    <recommendedName>
        <fullName evidence="7">Leucine-rich repeat-containing N-terminal plant-type domain-containing protein</fullName>
    </recommendedName>
</protein>
<evidence type="ECO:0000256" key="2">
    <source>
        <dbReference type="ARBA" id="ARBA00022614"/>
    </source>
</evidence>
<dbReference type="Pfam" id="PF12799">
    <property type="entry name" value="LRR_4"/>
    <property type="match status" value="1"/>
</dbReference>
<evidence type="ECO:0000259" key="7">
    <source>
        <dbReference type="Pfam" id="PF08263"/>
    </source>
</evidence>
<gene>
    <name evidence="8" type="ORF">VNO77_14661</name>
</gene>
<keyword evidence="5" id="KW-1133">Transmembrane helix</keyword>
<comment type="caution">
    <text evidence="8">The sequence shown here is derived from an EMBL/GenBank/DDBJ whole genome shotgun (WGS) entry which is preliminary data.</text>
</comment>
<dbReference type="InterPro" id="IPR001611">
    <property type="entry name" value="Leu-rich_rpt"/>
</dbReference>
<dbReference type="PANTHER" id="PTHR48059:SF4">
    <property type="entry name" value="POLYGALACTURONASE INHIBITOR 1-RELATED"/>
    <property type="match status" value="1"/>
</dbReference>
<name>A0AAN9LYD5_CANGL</name>
<organism evidence="8 9">
    <name type="scientific">Canavalia gladiata</name>
    <name type="common">Sword bean</name>
    <name type="synonym">Dolichos gladiatus</name>
    <dbReference type="NCBI Taxonomy" id="3824"/>
    <lineage>
        <taxon>Eukaryota</taxon>
        <taxon>Viridiplantae</taxon>
        <taxon>Streptophyta</taxon>
        <taxon>Embryophyta</taxon>
        <taxon>Tracheophyta</taxon>
        <taxon>Spermatophyta</taxon>
        <taxon>Magnoliopsida</taxon>
        <taxon>eudicotyledons</taxon>
        <taxon>Gunneridae</taxon>
        <taxon>Pentapetalae</taxon>
        <taxon>rosids</taxon>
        <taxon>fabids</taxon>
        <taxon>Fabales</taxon>
        <taxon>Fabaceae</taxon>
        <taxon>Papilionoideae</taxon>
        <taxon>50 kb inversion clade</taxon>
        <taxon>NPAAA clade</taxon>
        <taxon>indigoferoid/millettioid clade</taxon>
        <taxon>Phaseoleae</taxon>
        <taxon>Canavalia</taxon>
    </lineage>
</organism>
<comment type="similarity">
    <text evidence="4">Belongs to the polygalacturonase-inhibiting protein family.</text>
</comment>
<evidence type="ECO:0000313" key="9">
    <source>
        <dbReference type="Proteomes" id="UP001367508"/>
    </source>
</evidence>
<dbReference type="SUPFAM" id="SSF52058">
    <property type="entry name" value="L domain-like"/>
    <property type="match status" value="1"/>
</dbReference>
<evidence type="ECO:0000256" key="5">
    <source>
        <dbReference type="SAM" id="Phobius"/>
    </source>
</evidence>
<dbReference type="Pfam" id="PF00560">
    <property type="entry name" value="LRR_1"/>
    <property type="match status" value="1"/>
</dbReference>
<feature type="domain" description="Leucine-rich repeat-containing N-terminal plant-type" evidence="7">
    <location>
        <begin position="25"/>
        <end position="64"/>
    </location>
</feature>
<keyword evidence="5" id="KW-0472">Membrane</keyword>
<dbReference type="InterPro" id="IPR051848">
    <property type="entry name" value="PGIP"/>
</dbReference>
<dbReference type="InterPro" id="IPR013210">
    <property type="entry name" value="LRR_N_plant-typ"/>
</dbReference>
<feature type="signal peptide" evidence="6">
    <location>
        <begin position="1"/>
        <end position="20"/>
    </location>
</feature>
<feature type="chain" id="PRO_5043026326" description="Leucine-rich repeat-containing N-terminal plant-type domain-containing protein" evidence="6">
    <location>
        <begin position="21"/>
        <end position="374"/>
    </location>
</feature>
<comment type="subcellular location">
    <subcellularLocation>
        <location evidence="1">Cell envelope</location>
    </subcellularLocation>
</comment>
<evidence type="ECO:0000256" key="1">
    <source>
        <dbReference type="ARBA" id="ARBA00004196"/>
    </source>
</evidence>
<feature type="transmembrane region" description="Helical" evidence="5">
    <location>
        <begin position="348"/>
        <end position="369"/>
    </location>
</feature>
<keyword evidence="9" id="KW-1185">Reference proteome</keyword>
<evidence type="ECO:0000256" key="4">
    <source>
        <dbReference type="ARBA" id="ARBA00038043"/>
    </source>
</evidence>
<reference evidence="8 9" key="1">
    <citation type="submission" date="2024-01" db="EMBL/GenBank/DDBJ databases">
        <title>The genomes of 5 underutilized Papilionoideae crops provide insights into root nodulation and disease resistanc.</title>
        <authorList>
            <person name="Jiang F."/>
        </authorList>
    </citation>
    <scope>NUCLEOTIDE SEQUENCE [LARGE SCALE GENOMIC DNA]</scope>
    <source>
        <strain evidence="8">LVBAO_FW01</strain>
        <tissue evidence="8">Leaves</tissue>
    </source>
</reference>
<keyword evidence="2" id="KW-0433">Leucine-rich repeat</keyword>
<dbReference type="AlphaFoldDB" id="A0AAN9LYD5"/>
<proteinExistence type="inferred from homology"/>
<dbReference type="EMBL" id="JAYMYQ010000003">
    <property type="protein sequence ID" value="KAK7344710.1"/>
    <property type="molecule type" value="Genomic_DNA"/>
</dbReference>
<dbReference type="Proteomes" id="UP001367508">
    <property type="component" value="Unassembled WGS sequence"/>
</dbReference>
<dbReference type="FunFam" id="3.80.10.10:FF:000383">
    <property type="entry name" value="Leucine-rich repeat receptor protein kinase EMS1"/>
    <property type="match status" value="1"/>
</dbReference>
<keyword evidence="6" id="KW-0732">Signal</keyword>
<dbReference type="InterPro" id="IPR025875">
    <property type="entry name" value="Leu-rich_rpt_4"/>
</dbReference>
<keyword evidence="3" id="KW-0677">Repeat</keyword>
<accession>A0AAN9LYD5</accession>
<evidence type="ECO:0000313" key="8">
    <source>
        <dbReference type="EMBL" id="KAK7344710.1"/>
    </source>
</evidence>
<evidence type="ECO:0000256" key="6">
    <source>
        <dbReference type="SAM" id="SignalP"/>
    </source>
</evidence>
<sequence>MTIPMLLLFTLLSLAAPSLSERCNQEDKKVLLQIKRELNNPPVLSSWTPNTDCCRKSWLGVECNPHNKRVISLSITNDNDLVAQFPPSIANLPYLESMFLYRLPNLTGPIPETISKLTKLQSIQISLTGLSGPLPNFRPTLKTLIILDLSSNSITGPLPPFLSMLPNLTVIFLNNNKLTGPIPYPYGSFKTLLNVDLSHNQLSGTLPMSLARLNLSVINLSHNRLEGDASMLFGSTKTTSLMDLSWNLFAFDMGKVELSKDEISSFDVSHNRIYGNLPKGIENVAELNVSYNRLCGEIPQGGNFQKFDVSSYFHNKCLCGSPLPRCKWVMGLMAMELKTIEAVMRRILWLKGMIIKLNFLYFEVGMMYLMRKCY</sequence>
<keyword evidence="5" id="KW-0812">Transmembrane</keyword>
<dbReference type="InterPro" id="IPR032675">
    <property type="entry name" value="LRR_dom_sf"/>
</dbReference>
<dbReference type="Gene3D" id="3.80.10.10">
    <property type="entry name" value="Ribonuclease Inhibitor"/>
    <property type="match status" value="1"/>
</dbReference>